<keyword evidence="6" id="KW-0472">Membrane</keyword>
<dbReference type="EMBL" id="BRXS01000007">
    <property type="protein sequence ID" value="GLC27955.1"/>
    <property type="molecule type" value="Genomic_DNA"/>
</dbReference>
<dbReference type="SUPFAM" id="SSF46548">
    <property type="entry name" value="alpha-helical ferredoxin"/>
    <property type="match status" value="1"/>
</dbReference>
<evidence type="ECO:0000256" key="4">
    <source>
        <dbReference type="ARBA" id="ARBA00023004"/>
    </source>
</evidence>
<dbReference type="RefSeq" id="WP_284352382.1">
    <property type="nucleotide sequence ID" value="NZ_BRXS01000007.1"/>
</dbReference>
<reference evidence="8" key="1">
    <citation type="submission" date="2022-08" db="EMBL/GenBank/DDBJ databases">
        <title>Draft genome sequencing of Roseisolibacter agri AW1220.</title>
        <authorList>
            <person name="Tobiishi Y."/>
            <person name="Tonouchi A."/>
        </authorList>
    </citation>
    <scope>NUCLEOTIDE SEQUENCE</scope>
    <source>
        <strain evidence="8">AW1220</strain>
    </source>
</reference>
<dbReference type="Pfam" id="PF13187">
    <property type="entry name" value="Fer4_9"/>
    <property type="match status" value="1"/>
</dbReference>
<evidence type="ECO:0000256" key="1">
    <source>
        <dbReference type="ARBA" id="ARBA00022485"/>
    </source>
</evidence>
<keyword evidence="6" id="KW-1133">Transmembrane helix</keyword>
<evidence type="ECO:0000256" key="6">
    <source>
        <dbReference type="SAM" id="Phobius"/>
    </source>
</evidence>
<evidence type="ECO:0000259" key="7">
    <source>
        <dbReference type="PROSITE" id="PS51379"/>
    </source>
</evidence>
<name>A0AA37V2K5_9BACT</name>
<dbReference type="InterPro" id="IPR009051">
    <property type="entry name" value="Helical_ferredxn"/>
</dbReference>
<keyword evidence="5" id="KW-0411">Iron-sulfur</keyword>
<evidence type="ECO:0000313" key="8">
    <source>
        <dbReference type="EMBL" id="GLC27955.1"/>
    </source>
</evidence>
<keyword evidence="3" id="KW-0560">Oxidoreductase</keyword>
<evidence type="ECO:0000313" key="9">
    <source>
        <dbReference type="Proteomes" id="UP001161325"/>
    </source>
</evidence>
<dbReference type="GO" id="GO:0046872">
    <property type="term" value="F:metal ion binding"/>
    <property type="evidence" value="ECO:0007669"/>
    <property type="project" value="UniProtKB-KW"/>
</dbReference>
<feature type="domain" description="4Fe-4S ferredoxin-type" evidence="7">
    <location>
        <begin position="360"/>
        <end position="393"/>
    </location>
</feature>
<dbReference type="PROSITE" id="PS00198">
    <property type="entry name" value="4FE4S_FER_1"/>
    <property type="match status" value="2"/>
</dbReference>
<dbReference type="InterPro" id="IPR017900">
    <property type="entry name" value="4Fe4S_Fe_S_CS"/>
</dbReference>
<keyword evidence="9" id="KW-1185">Reference proteome</keyword>
<feature type="transmembrane region" description="Helical" evidence="6">
    <location>
        <begin position="72"/>
        <end position="93"/>
    </location>
</feature>
<dbReference type="InterPro" id="IPR051460">
    <property type="entry name" value="HdrC_iron-sulfur_subunit"/>
</dbReference>
<sequence>MTTGNVVFLVILLLAAAFLAYNAQRLYRYMTMVGKPEHRLDDPARRLWNLLTIGFAQTKILRDPTAGTSHAAVFWGFLVVTIGTVEVFVQGVWDGFSYASFLPAPLYALYALSQELFALLILAAVSFLIYRRLVLKPKRLQGDVVHGTEAVMILATIALLMVTLVITGTMEAIYEPDAPSGYGRLVGHGLALGLSGVISPESAHTVRDVSWWTHAIAVLGFINFLPYSKHLHVLVSLPNVFLSNTSGPGTIGAMRPMNLEDETAEQFGASDVEHLSWKNLLDGYACTECGRCTAACPANITGKVLSPRKIVVNTRQRLMEKAPLVVGDVGEFRRPTLVEQEGADAGTQTATAVLENRLLDNYITEEELWACTSCRACVQECPVSIDQLDIINELRRNLVLMESRFPEELQPAFQSMERNGSPWAFSPAAREEWAQGLDIPTMAEAFERGARPDLLFWVGCMGSFDDRAKKITVAFARVLKAAGVDFAILGQEETCNGDPARRMGNEYLYQTLAKGAIETLDRYEVKTVVTFCPHCFHQIGNEFPQLGGNYEVIHHTTYIERLLQEGRVPLDTDEGKQLTMVYHDSCYLGRYNDVYDAPRATLKRALPVVNLVEPKRTKSRGLCCGAGGGRMWMEETEGKRINVERTEELLATGADAIAVACPFCMTMMTDGVTAKGSEVPVLDISEVVASRLATGAPAALAGD</sequence>
<feature type="transmembrane region" description="Helical" evidence="6">
    <location>
        <begin position="6"/>
        <end position="23"/>
    </location>
</feature>
<dbReference type="GO" id="GO:0005886">
    <property type="term" value="C:plasma membrane"/>
    <property type="evidence" value="ECO:0007669"/>
    <property type="project" value="TreeGrafter"/>
</dbReference>
<evidence type="ECO:0000256" key="3">
    <source>
        <dbReference type="ARBA" id="ARBA00023002"/>
    </source>
</evidence>
<dbReference type="InterPro" id="IPR017896">
    <property type="entry name" value="4Fe4S_Fe-S-bd"/>
</dbReference>
<proteinExistence type="predicted"/>
<dbReference type="GO" id="GO:0051539">
    <property type="term" value="F:4 iron, 4 sulfur cluster binding"/>
    <property type="evidence" value="ECO:0007669"/>
    <property type="project" value="UniProtKB-KW"/>
</dbReference>
<feature type="transmembrane region" description="Helical" evidence="6">
    <location>
        <begin position="105"/>
        <end position="130"/>
    </location>
</feature>
<dbReference type="PANTHER" id="PTHR43255:SF1">
    <property type="entry name" value="IRON-SULFUR-BINDING OXIDOREDUCTASE FADF-RELATED"/>
    <property type="match status" value="1"/>
</dbReference>
<keyword evidence="4" id="KW-0408">Iron</keyword>
<dbReference type="AlphaFoldDB" id="A0AA37V2K5"/>
<dbReference type="Gene3D" id="1.10.1060.10">
    <property type="entry name" value="Alpha-helical ferredoxin"/>
    <property type="match status" value="1"/>
</dbReference>
<dbReference type="SUPFAM" id="SSF103501">
    <property type="entry name" value="Respiratory nitrate reductase 1 gamma chain"/>
    <property type="match status" value="1"/>
</dbReference>
<dbReference type="Proteomes" id="UP001161325">
    <property type="component" value="Unassembled WGS sequence"/>
</dbReference>
<keyword evidence="2" id="KW-0479">Metal-binding</keyword>
<dbReference type="Gene3D" id="1.20.950.20">
    <property type="entry name" value="Transmembrane di-heme cytochromes, Chain C"/>
    <property type="match status" value="1"/>
</dbReference>
<dbReference type="PROSITE" id="PS51379">
    <property type="entry name" value="4FE4S_FER_2"/>
    <property type="match status" value="2"/>
</dbReference>
<accession>A0AA37V2K5</accession>
<evidence type="ECO:0000256" key="2">
    <source>
        <dbReference type="ARBA" id="ARBA00022723"/>
    </source>
</evidence>
<gene>
    <name evidence="8" type="ORF">rosag_44680</name>
</gene>
<dbReference type="Pfam" id="PF02754">
    <property type="entry name" value="CCG"/>
    <property type="match status" value="2"/>
</dbReference>
<feature type="domain" description="4Fe-4S ferredoxin-type" evidence="7">
    <location>
        <begin position="277"/>
        <end position="307"/>
    </location>
</feature>
<organism evidence="8 9">
    <name type="scientific">Roseisolibacter agri</name>
    <dbReference type="NCBI Taxonomy" id="2014610"/>
    <lineage>
        <taxon>Bacteria</taxon>
        <taxon>Pseudomonadati</taxon>
        <taxon>Gemmatimonadota</taxon>
        <taxon>Gemmatimonadia</taxon>
        <taxon>Gemmatimonadales</taxon>
        <taxon>Gemmatimonadaceae</taxon>
        <taxon>Roseisolibacter</taxon>
    </lineage>
</organism>
<keyword evidence="1" id="KW-0004">4Fe-4S</keyword>
<dbReference type="InterPro" id="IPR004017">
    <property type="entry name" value="Cys_rich_dom"/>
</dbReference>
<protein>
    <recommendedName>
        <fullName evidence="7">4Fe-4S ferredoxin-type domain-containing protein</fullName>
    </recommendedName>
</protein>
<feature type="transmembrane region" description="Helical" evidence="6">
    <location>
        <begin position="151"/>
        <end position="174"/>
    </location>
</feature>
<evidence type="ECO:0000256" key="5">
    <source>
        <dbReference type="ARBA" id="ARBA00023014"/>
    </source>
</evidence>
<comment type="caution">
    <text evidence="8">The sequence shown here is derived from an EMBL/GenBank/DDBJ whole genome shotgun (WGS) entry which is preliminary data.</text>
</comment>
<keyword evidence="6" id="KW-0812">Transmembrane</keyword>
<dbReference type="InterPro" id="IPR036197">
    <property type="entry name" value="NarG-like_sf"/>
</dbReference>
<dbReference type="PANTHER" id="PTHR43255">
    <property type="entry name" value="IRON-SULFUR-BINDING OXIDOREDUCTASE FADF-RELATED-RELATED"/>
    <property type="match status" value="1"/>
</dbReference>
<dbReference type="GO" id="GO:0016491">
    <property type="term" value="F:oxidoreductase activity"/>
    <property type="evidence" value="ECO:0007669"/>
    <property type="project" value="UniProtKB-KW"/>
</dbReference>